<dbReference type="Pfam" id="PF03575">
    <property type="entry name" value="Peptidase_S51"/>
    <property type="match status" value="1"/>
</dbReference>
<comment type="similarity">
    <text evidence="1">Belongs to the peptidase S51 family.</text>
</comment>
<evidence type="ECO:0000313" key="5">
    <source>
        <dbReference type="EMBL" id="AJC88282.1"/>
    </source>
</evidence>
<dbReference type="CDD" id="cd03146">
    <property type="entry name" value="GAT1_Peptidase_E"/>
    <property type="match status" value="1"/>
</dbReference>
<accession>A0A0A8H2S2</accession>
<organism evidence="5 6">
    <name type="scientific">Campylobacter insulaenigrae NCTC 12927</name>
    <dbReference type="NCBI Taxonomy" id="1031564"/>
    <lineage>
        <taxon>Bacteria</taxon>
        <taxon>Pseudomonadati</taxon>
        <taxon>Campylobacterota</taxon>
        <taxon>Epsilonproteobacteria</taxon>
        <taxon>Campylobacterales</taxon>
        <taxon>Campylobacteraceae</taxon>
        <taxon>Campylobacter</taxon>
    </lineage>
</organism>
<keyword evidence="5" id="KW-0224">Dipeptidase</keyword>
<dbReference type="Gene3D" id="3.40.50.880">
    <property type="match status" value="1"/>
</dbReference>
<dbReference type="KEGG" id="cis:CINS_1326"/>
<evidence type="ECO:0000256" key="4">
    <source>
        <dbReference type="ARBA" id="ARBA00022825"/>
    </source>
</evidence>
<dbReference type="HOGENOM" id="CLU_071689_0_0_7"/>
<dbReference type="PANTHER" id="PTHR20842:SF0">
    <property type="entry name" value="ALPHA-ASPARTYL DIPEPTIDASE"/>
    <property type="match status" value="1"/>
</dbReference>
<gene>
    <name evidence="5" type="primary">pepE1</name>
    <name evidence="5" type="ORF">CINS_1326</name>
</gene>
<protein>
    <submittedName>
        <fullName evidence="5">(Alpha)-aspartyl dipeptidase</fullName>
        <ecNumber evidence="5">3.4.13.21</ecNumber>
    </submittedName>
</protein>
<proteinExistence type="inferred from homology"/>
<dbReference type="RefSeq" id="WP_039650916.1">
    <property type="nucleotide sequence ID" value="NZ_CP007770.1"/>
</dbReference>
<dbReference type="SUPFAM" id="SSF52317">
    <property type="entry name" value="Class I glutamine amidotransferase-like"/>
    <property type="match status" value="1"/>
</dbReference>
<dbReference type="MEROPS" id="S51.001"/>
<evidence type="ECO:0000256" key="3">
    <source>
        <dbReference type="ARBA" id="ARBA00022801"/>
    </source>
</evidence>
<keyword evidence="3 5" id="KW-0378">Hydrolase</keyword>
<evidence type="ECO:0000256" key="2">
    <source>
        <dbReference type="ARBA" id="ARBA00022670"/>
    </source>
</evidence>
<dbReference type="PANTHER" id="PTHR20842">
    <property type="entry name" value="PROTEASE S51 ALPHA-ASPARTYL DIPEPTIDASE"/>
    <property type="match status" value="1"/>
</dbReference>
<sequence>MLNLLLFSASSYQDSPYLSHTKEFIDSFLNENNVLNEQILFIPYAGVRRTYDEYEEKVRQGLQKDNIKSLHKFDNFKEAILNAKVIMVGGGNSFELLNQLYKNDLLESIKNSVMNGACYIGWSAGSNIAGASIKTTNDMPIVMPQSFDSLNLFPYQINPHFISGKIKGHNGESREERLQEYLIINPNDKVYALPEGCALKIKNNTLKSVGFKDVKIFTYPMQESLLKLDQEYTY</sequence>
<dbReference type="NCBIfam" id="NF003642">
    <property type="entry name" value="PRK05282.1"/>
    <property type="match status" value="1"/>
</dbReference>
<dbReference type="GeneID" id="74432107"/>
<reference evidence="5 6" key="1">
    <citation type="journal article" date="2014" name="Genome Biol. Evol.">
        <title>Comparative Genomics of the Campylobacter lari Group.</title>
        <authorList>
            <person name="Miller W.G."/>
            <person name="Yee E."/>
            <person name="Chapman M.H."/>
            <person name="Smith T.P."/>
            <person name="Bono J.L."/>
            <person name="Huynh S."/>
            <person name="Parker C.T."/>
            <person name="Vandamme P."/>
            <person name="Luong K."/>
            <person name="Korlach J."/>
        </authorList>
    </citation>
    <scope>NUCLEOTIDE SEQUENCE [LARGE SCALE GENOMIC DNA]</scope>
    <source>
        <strain evidence="5 6">NCTC 12927</strain>
    </source>
</reference>
<dbReference type="EC" id="3.4.13.21" evidence="5"/>
<dbReference type="GO" id="GO:0006508">
    <property type="term" value="P:proteolysis"/>
    <property type="evidence" value="ECO:0007669"/>
    <property type="project" value="UniProtKB-KW"/>
</dbReference>
<name>A0A0A8H2S2_9BACT</name>
<keyword evidence="2" id="KW-0645">Protease</keyword>
<dbReference type="InterPro" id="IPR005320">
    <property type="entry name" value="Peptidase_S51"/>
</dbReference>
<dbReference type="STRING" id="1031564.CINS_1326"/>
<dbReference type="GO" id="GO:0016805">
    <property type="term" value="F:dipeptidase activity"/>
    <property type="evidence" value="ECO:0007669"/>
    <property type="project" value="UniProtKB-KW"/>
</dbReference>
<dbReference type="AlphaFoldDB" id="A0A0A8H2S2"/>
<dbReference type="EMBL" id="CP007770">
    <property type="protein sequence ID" value="AJC88282.1"/>
    <property type="molecule type" value="Genomic_DNA"/>
</dbReference>
<dbReference type="InterPro" id="IPR029062">
    <property type="entry name" value="Class_I_gatase-like"/>
</dbReference>
<dbReference type="Proteomes" id="UP000031163">
    <property type="component" value="Chromosome"/>
</dbReference>
<dbReference type="GO" id="GO:0008236">
    <property type="term" value="F:serine-type peptidase activity"/>
    <property type="evidence" value="ECO:0007669"/>
    <property type="project" value="UniProtKB-KW"/>
</dbReference>
<evidence type="ECO:0000313" key="6">
    <source>
        <dbReference type="Proteomes" id="UP000031163"/>
    </source>
</evidence>
<keyword evidence="4" id="KW-0720">Serine protease</keyword>
<evidence type="ECO:0000256" key="1">
    <source>
        <dbReference type="ARBA" id="ARBA00006534"/>
    </source>
</evidence>